<name>A0A2N5U5D2_9BASI</name>
<comment type="caution">
    <text evidence="2">The sequence shown here is derived from an EMBL/GenBank/DDBJ whole genome shotgun (WGS) entry which is preliminary data.</text>
</comment>
<reference evidence="3 4" key="1">
    <citation type="submission" date="2017-11" db="EMBL/GenBank/DDBJ databases">
        <title>De novo assembly and phasing of dikaryotic genomes from two isolates of Puccinia coronata f. sp. avenae, the causal agent of oat crown rust.</title>
        <authorList>
            <person name="Miller M.E."/>
            <person name="Zhang Y."/>
            <person name="Omidvar V."/>
            <person name="Sperschneider J."/>
            <person name="Schwessinger B."/>
            <person name="Raley C."/>
            <person name="Palmer J.M."/>
            <person name="Garnica D."/>
            <person name="Upadhyaya N."/>
            <person name="Rathjen J."/>
            <person name="Taylor J.M."/>
            <person name="Park R.F."/>
            <person name="Dodds P.N."/>
            <person name="Hirsch C.D."/>
            <person name="Kianian S.F."/>
            <person name="Figueroa M."/>
        </authorList>
    </citation>
    <scope>NUCLEOTIDE SEQUENCE [LARGE SCALE GENOMIC DNA]</scope>
    <source>
        <strain evidence="2">12NC29</strain>
        <strain evidence="1">12SD80</strain>
    </source>
</reference>
<accession>A0A2N5U5D2</accession>
<dbReference type="Proteomes" id="UP000235392">
    <property type="component" value="Unassembled WGS sequence"/>
</dbReference>
<dbReference type="Proteomes" id="UP000235388">
    <property type="component" value="Unassembled WGS sequence"/>
</dbReference>
<evidence type="ECO:0000313" key="4">
    <source>
        <dbReference type="Proteomes" id="UP000235392"/>
    </source>
</evidence>
<sequence>MKDGKVNLTKMVQIAKSASAVPKYLQSDHQHHARTFNQRNEAIDETSAKLGKGLKVFHTGPIKGWGLKTEIKLKKGQFITLHDNLDTALVLAGSMGSRNTKEVSGANSSCYSPSARLDGPSQGQPSIILTNQKARPCHLLQPRISACSVDVSAADFGANRYHIGHLGQSSAENADTKVSPLPATKSVCTIQSAKKEKRFGPLHPQSSQDQKAEFHADTMKKLLSLDIKRHLASSSYLSAIYPA</sequence>
<proteinExistence type="predicted"/>
<evidence type="ECO:0000313" key="3">
    <source>
        <dbReference type="Proteomes" id="UP000235388"/>
    </source>
</evidence>
<protein>
    <submittedName>
        <fullName evidence="2">Uncharacterized protein</fullName>
    </submittedName>
</protein>
<dbReference type="OrthoDB" id="308383at2759"/>
<dbReference type="AlphaFoldDB" id="A0A2N5U5D2"/>
<keyword evidence="3" id="KW-1185">Reference proteome</keyword>
<gene>
    <name evidence="2" type="ORF">PCANC_21954</name>
    <name evidence="1" type="ORF">PCASD_17183</name>
</gene>
<evidence type="ECO:0000313" key="2">
    <source>
        <dbReference type="EMBL" id="PLW32984.1"/>
    </source>
</evidence>
<dbReference type="STRING" id="200324.A0A2N5U5D2"/>
<dbReference type="EMBL" id="PGCJ01000310">
    <property type="protein sequence ID" value="PLW32984.1"/>
    <property type="molecule type" value="Genomic_DNA"/>
</dbReference>
<evidence type="ECO:0000313" key="1">
    <source>
        <dbReference type="EMBL" id="PLW21343.1"/>
    </source>
</evidence>
<organism evidence="2 3">
    <name type="scientific">Puccinia coronata f. sp. avenae</name>
    <dbReference type="NCBI Taxonomy" id="200324"/>
    <lineage>
        <taxon>Eukaryota</taxon>
        <taxon>Fungi</taxon>
        <taxon>Dikarya</taxon>
        <taxon>Basidiomycota</taxon>
        <taxon>Pucciniomycotina</taxon>
        <taxon>Pucciniomycetes</taxon>
        <taxon>Pucciniales</taxon>
        <taxon>Pucciniaceae</taxon>
        <taxon>Puccinia</taxon>
    </lineage>
</organism>
<dbReference type="EMBL" id="PGCI01000686">
    <property type="protein sequence ID" value="PLW21343.1"/>
    <property type="molecule type" value="Genomic_DNA"/>
</dbReference>